<dbReference type="Proteomes" id="UP000003823">
    <property type="component" value="Unassembled WGS sequence"/>
</dbReference>
<proteinExistence type="predicted"/>
<gene>
    <name evidence="1" type="ORF">HMPREF8571_1447</name>
</gene>
<evidence type="ECO:0000313" key="2">
    <source>
        <dbReference type="Proteomes" id="UP000003823"/>
    </source>
</evidence>
<comment type="caution">
    <text evidence="1">The sequence shown here is derived from an EMBL/GenBank/DDBJ whole genome shotgun (WGS) entry which is preliminary data.</text>
</comment>
<reference evidence="1 2" key="1">
    <citation type="submission" date="2010-07" db="EMBL/GenBank/DDBJ databases">
        <authorList>
            <person name="Muzny D."/>
            <person name="Qin X."/>
            <person name="Deng J."/>
            <person name="Jiang H."/>
            <person name="Liu Y."/>
            <person name="Qu J."/>
            <person name="Song X.-Z."/>
            <person name="Zhang L."/>
            <person name="Thornton R."/>
            <person name="Coyle M."/>
            <person name="Francisco L."/>
            <person name="Jackson L."/>
            <person name="Javaid M."/>
            <person name="Korchina V."/>
            <person name="Kovar C."/>
            <person name="Mata R."/>
            <person name="Mathew T."/>
            <person name="Ngo R."/>
            <person name="Nguyen L."/>
            <person name="Nguyen N."/>
            <person name="Okwuonu G."/>
            <person name="Ongeri F."/>
            <person name="Pham C."/>
            <person name="Simmons D."/>
            <person name="Wilczek-Boney K."/>
            <person name="Hale W."/>
            <person name="Jakkamsetti A."/>
            <person name="Pham P."/>
            <person name="Ruth R."/>
            <person name="San Lucas F."/>
            <person name="Warren J."/>
            <person name="Zhang J."/>
            <person name="Zhao Z."/>
            <person name="Zhou C."/>
            <person name="Zhu D."/>
            <person name="Lee S."/>
            <person name="Bess C."/>
            <person name="Blankenburg K."/>
            <person name="Forbes L."/>
            <person name="Fu Q."/>
            <person name="Gubbala S."/>
            <person name="Hirani K."/>
            <person name="Jayaseelan J.C."/>
            <person name="Lara F."/>
            <person name="Munidasa M."/>
            <person name="Palculict T."/>
            <person name="Patil S."/>
            <person name="Pu L.-L."/>
            <person name="Saada N."/>
            <person name="Tang L."/>
            <person name="Weissenberger G."/>
            <person name="Zhu Y."/>
            <person name="Hemphill L."/>
            <person name="Shang Y."/>
            <person name="Youmans B."/>
            <person name="Ayvaz T."/>
            <person name="Ross M."/>
            <person name="Santibanez J."/>
            <person name="Aqrawi P."/>
            <person name="Gross S."/>
            <person name="Joshi V."/>
            <person name="Fowler G."/>
            <person name="Nazareth L."/>
            <person name="Reid J."/>
            <person name="Worley K."/>
            <person name="Petrosino J."/>
            <person name="Highlander S."/>
            <person name="Gibbs R."/>
        </authorList>
    </citation>
    <scope>NUCLEOTIDE SEQUENCE [LARGE SCALE GENOMIC DNA]</scope>
    <source>
        <strain evidence="1 2">ATCC 6249</strain>
    </source>
</reference>
<dbReference type="HOGENOM" id="CLU_3104434_0_0_9"/>
<evidence type="ECO:0000313" key="1">
    <source>
        <dbReference type="EMBL" id="EFM31008.1"/>
    </source>
</evidence>
<dbReference type="EMBL" id="AEEN01000015">
    <property type="protein sequence ID" value="EFM31008.1"/>
    <property type="molecule type" value="Genomic_DNA"/>
</dbReference>
<organism evidence="1 2">
    <name type="scientific">Streptococcus mitis ATCC 6249</name>
    <dbReference type="NCBI Taxonomy" id="864567"/>
    <lineage>
        <taxon>Bacteria</taxon>
        <taxon>Bacillati</taxon>
        <taxon>Bacillota</taxon>
        <taxon>Bacilli</taxon>
        <taxon>Lactobacillales</taxon>
        <taxon>Streptococcaceae</taxon>
        <taxon>Streptococcus</taxon>
        <taxon>Streptococcus mitis group</taxon>
    </lineage>
</organism>
<accession>E0PS89</accession>
<name>E0PS89_STRMT</name>
<protein>
    <submittedName>
        <fullName evidence="1">Uncharacterized protein</fullName>
    </submittedName>
</protein>
<sequence length="51" mass="6097">MNDFKFLSKHAKKEIKKSTDWFVNPFVFSSKLAIFIEKEDHLDLLFSYLSL</sequence>
<dbReference type="AlphaFoldDB" id="E0PS89"/>